<dbReference type="InterPro" id="IPR050595">
    <property type="entry name" value="Bact_response_regulator"/>
</dbReference>
<dbReference type="InterPro" id="IPR001789">
    <property type="entry name" value="Sig_transdc_resp-reg_receiver"/>
</dbReference>
<feature type="domain" description="Response regulatory" evidence="3">
    <location>
        <begin position="6"/>
        <end position="122"/>
    </location>
</feature>
<name>A0A975BCL8_9BACT</name>
<dbReference type="PANTHER" id="PTHR44591:SF3">
    <property type="entry name" value="RESPONSE REGULATORY DOMAIN-CONTAINING PROTEIN"/>
    <property type="match status" value="1"/>
</dbReference>
<dbReference type="KEGG" id="dli:dnl_52200"/>
<dbReference type="InterPro" id="IPR011006">
    <property type="entry name" value="CheY-like_superfamily"/>
</dbReference>
<organism evidence="4 5">
    <name type="scientific">Desulfonema limicola</name>
    <dbReference type="NCBI Taxonomy" id="45656"/>
    <lineage>
        <taxon>Bacteria</taxon>
        <taxon>Pseudomonadati</taxon>
        <taxon>Thermodesulfobacteriota</taxon>
        <taxon>Desulfobacteria</taxon>
        <taxon>Desulfobacterales</taxon>
        <taxon>Desulfococcaceae</taxon>
        <taxon>Desulfonema</taxon>
    </lineage>
</organism>
<dbReference type="Pfam" id="PF00072">
    <property type="entry name" value="Response_reg"/>
    <property type="match status" value="1"/>
</dbReference>
<dbReference type="Proteomes" id="UP000663720">
    <property type="component" value="Chromosome"/>
</dbReference>
<dbReference type="PANTHER" id="PTHR44591">
    <property type="entry name" value="STRESS RESPONSE REGULATOR PROTEIN 1"/>
    <property type="match status" value="1"/>
</dbReference>
<sequence>MNNKIKILIVDDMPINIQVLAGFLKSEYHVKIAVDGNKAIEMANSENPPELILLDVIMPAPDGFEVCRILKSSDKTKHIPIIFITAKKDEKDEAKGLKLGAADYISKPFKPAIVKARIKTQLELKHSNDSLKQALKEVNNLKTHNTICQDCMTKLCTDCRLKMLKKIDKS</sequence>
<evidence type="ECO:0000313" key="4">
    <source>
        <dbReference type="EMBL" id="QTA82835.1"/>
    </source>
</evidence>
<proteinExistence type="predicted"/>
<dbReference type="RefSeq" id="WP_207688715.1">
    <property type="nucleotide sequence ID" value="NZ_CP061799.1"/>
</dbReference>
<evidence type="ECO:0000313" key="5">
    <source>
        <dbReference type="Proteomes" id="UP000663720"/>
    </source>
</evidence>
<accession>A0A975BCL8</accession>
<evidence type="ECO:0000256" key="2">
    <source>
        <dbReference type="PROSITE-ProRule" id="PRU00169"/>
    </source>
</evidence>
<dbReference type="GO" id="GO:0000160">
    <property type="term" value="P:phosphorelay signal transduction system"/>
    <property type="evidence" value="ECO:0007669"/>
    <property type="project" value="InterPro"/>
</dbReference>
<dbReference type="Gene3D" id="3.40.50.2300">
    <property type="match status" value="1"/>
</dbReference>
<keyword evidence="5" id="KW-1185">Reference proteome</keyword>
<dbReference type="AlphaFoldDB" id="A0A975BCL8"/>
<feature type="modified residue" description="4-aspartylphosphate" evidence="2">
    <location>
        <position position="55"/>
    </location>
</feature>
<evidence type="ECO:0000259" key="3">
    <source>
        <dbReference type="PROSITE" id="PS50110"/>
    </source>
</evidence>
<protein>
    <submittedName>
        <fullName evidence="4">Signal transduction response regulator, receiver domain-containing protein</fullName>
    </submittedName>
</protein>
<dbReference type="PROSITE" id="PS50110">
    <property type="entry name" value="RESPONSE_REGULATORY"/>
    <property type="match status" value="1"/>
</dbReference>
<dbReference type="EMBL" id="CP061799">
    <property type="protein sequence ID" value="QTA82835.1"/>
    <property type="molecule type" value="Genomic_DNA"/>
</dbReference>
<reference evidence="4" key="1">
    <citation type="journal article" date="2021" name="Microb. Physiol.">
        <title>Proteogenomic Insights into the Physiology of Marine, Sulfate-Reducing, Filamentous Desulfonema limicola and Desulfonema magnum.</title>
        <authorList>
            <person name="Schnaars V."/>
            <person name="Wohlbrand L."/>
            <person name="Scheve S."/>
            <person name="Hinrichs C."/>
            <person name="Reinhardt R."/>
            <person name="Rabus R."/>
        </authorList>
    </citation>
    <scope>NUCLEOTIDE SEQUENCE</scope>
    <source>
        <strain evidence="4">5ac10</strain>
    </source>
</reference>
<keyword evidence="1 2" id="KW-0597">Phosphoprotein</keyword>
<gene>
    <name evidence="4" type="ORF">dnl_52200</name>
</gene>
<evidence type="ECO:0000256" key="1">
    <source>
        <dbReference type="ARBA" id="ARBA00022553"/>
    </source>
</evidence>
<dbReference type="SMART" id="SM00448">
    <property type="entry name" value="REC"/>
    <property type="match status" value="1"/>
</dbReference>
<dbReference type="SUPFAM" id="SSF52172">
    <property type="entry name" value="CheY-like"/>
    <property type="match status" value="1"/>
</dbReference>